<feature type="domain" description="VOC" evidence="2">
    <location>
        <begin position="4"/>
        <end position="150"/>
    </location>
</feature>
<protein>
    <recommendedName>
        <fullName evidence="2">VOC domain-containing protein</fullName>
    </recommendedName>
</protein>
<reference evidence="3 4" key="1">
    <citation type="submission" date="2019-11" db="EMBL/GenBank/DDBJ databases">
        <title>Draft genome of Amycolatopsis RM579.</title>
        <authorList>
            <person name="Duangmal K."/>
            <person name="Mingma R."/>
        </authorList>
    </citation>
    <scope>NUCLEOTIDE SEQUENCE [LARGE SCALE GENOMIC DNA]</scope>
    <source>
        <strain evidence="3 4">RM579</strain>
    </source>
</reference>
<dbReference type="GO" id="GO:0046491">
    <property type="term" value="P:L-methylmalonyl-CoA metabolic process"/>
    <property type="evidence" value="ECO:0007669"/>
    <property type="project" value="TreeGrafter"/>
</dbReference>
<dbReference type="GO" id="GO:0046872">
    <property type="term" value="F:metal ion binding"/>
    <property type="evidence" value="ECO:0007669"/>
    <property type="project" value="UniProtKB-KW"/>
</dbReference>
<dbReference type="Pfam" id="PF00903">
    <property type="entry name" value="Glyoxalase"/>
    <property type="match status" value="1"/>
</dbReference>
<dbReference type="PANTHER" id="PTHR43048:SF3">
    <property type="entry name" value="METHYLMALONYL-COA EPIMERASE, MITOCHONDRIAL"/>
    <property type="match status" value="1"/>
</dbReference>
<comment type="caution">
    <text evidence="3">The sequence shown here is derived from an EMBL/GenBank/DDBJ whole genome shotgun (WGS) entry which is preliminary data.</text>
</comment>
<dbReference type="SUPFAM" id="SSF54593">
    <property type="entry name" value="Glyoxalase/Bleomycin resistance protein/Dihydroxybiphenyl dioxygenase"/>
    <property type="match status" value="1"/>
</dbReference>
<evidence type="ECO:0000313" key="4">
    <source>
        <dbReference type="Proteomes" id="UP000440096"/>
    </source>
</evidence>
<dbReference type="InterPro" id="IPR029068">
    <property type="entry name" value="Glyas_Bleomycin-R_OHBP_Dase"/>
</dbReference>
<name>A0A6N7YW97_9PSEU</name>
<dbReference type="GO" id="GO:0004493">
    <property type="term" value="F:methylmalonyl-CoA epimerase activity"/>
    <property type="evidence" value="ECO:0007669"/>
    <property type="project" value="TreeGrafter"/>
</dbReference>
<keyword evidence="4" id="KW-1185">Reference proteome</keyword>
<dbReference type="OrthoDB" id="7187210at2"/>
<dbReference type="Proteomes" id="UP000440096">
    <property type="component" value="Unassembled WGS sequence"/>
</dbReference>
<keyword evidence="1" id="KW-0479">Metal-binding</keyword>
<accession>A0A6N7YW97</accession>
<dbReference type="InterPro" id="IPR051785">
    <property type="entry name" value="MMCE/EMCE_epimerase"/>
</dbReference>
<dbReference type="PANTHER" id="PTHR43048">
    <property type="entry name" value="METHYLMALONYL-COA EPIMERASE"/>
    <property type="match status" value="1"/>
</dbReference>
<evidence type="ECO:0000259" key="2">
    <source>
        <dbReference type="PROSITE" id="PS51819"/>
    </source>
</evidence>
<proteinExistence type="predicted"/>
<sequence>MAVSVFHVGMTVRDLERAIDFFTYGFGMEVVHIQVQDNPYSRRLVGEPEARFRIAQLRFTDGPRPLSGHIIELICYDAPELEELSLRNPQPGAMHLAFLVPDIDPVFARVTERGAIPLSEPVAITEGINAGGRACYLKGPDGITLELLQRPAPAA</sequence>
<dbReference type="AlphaFoldDB" id="A0A6N7YW97"/>
<dbReference type="InterPro" id="IPR037523">
    <property type="entry name" value="VOC_core"/>
</dbReference>
<dbReference type="EMBL" id="WMBA01000001">
    <property type="protein sequence ID" value="MTD52609.1"/>
    <property type="molecule type" value="Genomic_DNA"/>
</dbReference>
<evidence type="ECO:0000313" key="3">
    <source>
        <dbReference type="EMBL" id="MTD52609.1"/>
    </source>
</evidence>
<organism evidence="3 4">
    <name type="scientific">Amycolatopsis pithecellobii</name>
    <dbReference type="NCBI Taxonomy" id="664692"/>
    <lineage>
        <taxon>Bacteria</taxon>
        <taxon>Bacillati</taxon>
        <taxon>Actinomycetota</taxon>
        <taxon>Actinomycetes</taxon>
        <taxon>Pseudonocardiales</taxon>
        <taxon>Pseudonocardiaceae</taxon>
        <taxon>Amycolatopsis</taxon>
    </lineage>
</organism>
<dbReference type="PROSITE" id="PS51819">
    <property type="entry name" value="VOC"/>
    <property type="match status" value="1"/>
</dbReference>
<dbReference type="Gene3D" id="3.10.180.10">
    <property type="entry name" value="2,3-Dihydroxybiphenyl 1,2-Dioxygenase, domain 1"/>
    <property type="match status" value="1"/>
</dbReference>
<dbReference type="InterPro" id="IPR004360">
    <property type="entry name" value="Glyas_Fos-R_dOase_dom"/>
</dbReference>
<evidence type="ECO:0000256" key="1">
    <source>
        <dbReference type="ARBA" id="ARBA00022723"/>
    </source>
</evidence>
<gene>
    <name evidence="3" type="ORF">GKO32_01220</name>
</gene>